<protein>
    <recommendedName>
        <fullName evidence="3">DUF2806 domain-containing protein</fullName>
    </recommendedName>
</protein>
<comment type="caution">
    <text evidence="1">The sequence shown here is derived from an EMBL/GenBank/DDBJ whole genome shotgun (WGS) entry which is preliminary data.</text>
</comment>
<dbReference type="AlphaFoldDB" id="A0A323UIP9"/>
<evidence type="ECO:0008006" key="3">
    <source>
        <dbReference type="Google" id="ProtNLM"/>
    </source>
</evidence>
<accession>A0A323UIP9</accession>
<organism evidence="1 2">
    <name type="scientific">Rhodopseudomonas palustris</name>
    <dbReference type="NCBI Taxonomy" id="1076"/>
    <lineage>
        <taxon>Bacteria</taxon>
        <taxon>Pseudomonadati</taxon>
        <taxon>Pseudomonadota</taxon>
        <taxon>Alphaproteobacteria</taxon>
        <taxon>Hyphomicrobiales</taxon>
        <taxon>Nitrobacteraceae</taxon>
        <taxon>Rhodopseudomonas</taxon>
    </lineage>
</organism>
<dbReference type="EMBL" id="QKQS01000009">
    <property type="protein sequence ID" value="PZA12892.1"/>
    <property type="molecule type" value="Genomic_DNA"/>
</dbReference>
<dbReference type="Pfam" id="PF10987">
    <property type="entry name" value="DUF2806"/>
    <property type="match status" value="1"/>
</dbReference>
<sequence>MSEELPVEQKPIRSIGEIISEWLGIKLPSVSMPQTLKNFDKAASTLVVAVGRNFEERVNVSTSKVVAKGKIDVEGLYRNAEEKRKIENRAEIVKLALEDIGSKHSNDGKGDATREIEDDWLNVFARIAEDKSSDELKSLFGKILSGEIRSPGSFSLRTLQFLATLSRDDAQAISQFLSYAIGGQVIPRKSIGEIGPNLNTRLEMEELGLVTTHNAVGGLAWVLSIPENVNFPMVGQSIGIVIVNQSDRVINIKVECQFLTKIGIELMKVANPPPTDRKYLEEVSQIIFEKIRGAGFADEIVNQKTVKVVAGFVSERLASEITFIPFYEAKMEAQ</sequence>
<gene>
    <name evidence="1" type="ORF">DNX69_06255</name>
</gene>
<evidence type="ECO:0000313" key="2">
    <source>
        <dbReference type="Proteomes" id="UP000248134"/>
    </source>
</evidence>
<dbReference type="Proteomes" id="UP000248134">
    <property type="component" value="Unassembled WGS sequence"/>
</dbReference>
<proteinExistence type="predicted"/>
<dbReference type="InterPro" id="IPR021254">
    <property type="entry name" value="DUF2806"/>
</dbReference>
<dbReference type="OrthoDB" id="886161at2"/>
<evidence type="ECO:0000313" key="1">
    <source>
        <dbReference type="EMBL" id="PZA12892.1"/>
    </source>
</evidence>
<reference evidence="1 2" key="1">
    <citation type="submission" date="2018-06" db="EMBL/GenBank/DDBJ databases">
        <title>Draft Whole-Genome Sequence of the purple photosynthetic bacterium Rhodospeudomonas palustris XCP.</title>
        <authorList>
            <person name="Rayyan A."/>
            <person name="Meyer T.E."/>
            <person name="Kyndt J.A."/>
        </authorList>
    </citation>
    <scope>NUCLEOTIDE SEQUENCE [LARGE SCALE GENOMIC DNA]</scope>
    <source>
        <strain evidence="1 2">XCP</strain>
    </source>
</reference>
<dbReference type="RefSeq" id="WP_110785155.1">
    <property type="nucleotide sequence ID" value="NZ_QKQS01000009.1"/>
</dbReference>
<name>A0A323UIP9_RHOPL</name>